<reference evidence="4 5" key="1">
    <citation type="submission" date="2018-01" db="EMBL/GenBank/DDBJ databases">
        <title>Whole genome sequencing of Histamine producing bacteria.</title>
        <authorList>
            <person name="Butler K."/>
        </authorList>
    </citation>
    <scope>NUCLEOTIDE SEQUENCE [LARGE SCALE GENOMIC DNA]</scope>
    <source>
        <strain evidence="4 5">A6-1</strain>
    </source>
</reference>
<keyword evidence="1" id="KW-0808">Transferase</keyword>
<keyword evidence="5" id="KW-1185">Reference proteome</keyword>
<dbReference type="InterPro" id="IPR045078">
    <property type="entry name" value="TST/MPST-like"/>
</dbReference>
<dbReference type="SUPFAM" id="SSF52821">
    <property type="entry name" value="Rhodanese/Cell cycle control phosphatase"/>
    <property type="match status" value="2"/>
</dbReference>
<evidence type="ECO:0000256" key="1">
    <source>
        <dbReference type="ARBA" id="ARBA00022679"/>
    </source>
</evidence>
<comment type="caution">
    <text evidence="4">The sequence shown here is derived from an EMBL/GenBank/DDBJ whole genome shotgun (WGS) entry which is preliminary data.</text>
</comment>
<dbReference type="SMART" id="SM00450">
    <property type="entry name" value="RHOD"/>
    <property type="match status" value="2"/>
</dbReference>
<dbReference type="CDD" id="cd01449">
    <property type="entry name" value="TST_Repeat_2"/>
    <property type="match status" value="1"/>
</dbReference>
<dbReference type="EMBL" id="PYOU01000007">
    <property type="protein sequence ID" value="PSX10447.1"/>
    <property type="molecule type" value="Genomic_DNA"/>
</dbReference>
<dbReference type="Gene3D" id="3.40.250.10">
    <property type="entry name" value="Rhodanese-like domain"/>
    <property type="match status" value="2"/>
</dbReference>
<evidence type="ECO:0000256" key="2">
    <source>
        <dbReference type="ARBA" id="ARBA00022737"/>
    </source>
</evidence>
<dbReference type="PANTHER" id="PTHR11364">
    <property type="entry name" value="THIOSULFATE SULFERTANSFERASE"/>
    <property type="match status" value="1"/>
</dbReference>
<evidence type="ECO:0000259" key="3">
    <source>
        <dbReference type="PROSITE" id="PS50206"/>
    </source>
</evidence>
<dbReference type="Pfam" id="PF00581">
    <property type="entry name" value="Rhodanese"/>
    <property type="match status" value="2"/>
</dbReference>
<evidence type="ECO:0000313" key="4">
    <source>
        <dbReference type="EMBL" id="PSX10447.1"/>
    </source>
</evidence>
<name>A0ABX5H4K3_PHOAN</name>
<evidence type="ECO:0000313" key="5">
    <source>
        <dbReference type="Proteomes" id="UP000240989"/>
    </source>
</evidence>
<feature type="domain" description="Rhodanese" evidence="3">
    <location>
        <begin position="24"/>
        <end position="142"/>
    </location>
</feature>
<keyword evidence="2" id="KW-0677">Repeat</keyword>
<dbReference type="Proteomes" id="UP000240989">
    <property type="component" value="Unassembled WGS sequence"/>
</dbReference>
<accession>A0ABX5H4K3</accession>
<organism evidence="4 5">
    <name type="scientific">Photobacterium angustum</name>
    <dbReference type="NCBI Taxonomy" id="661"/>
    <lineage>
        <taxon>Bacteria</taxon>
        <taxon>Pseudomonadati</taxon>
        <taxon>Pseudomonadota</taxon>
        <taxon>Gammaproteobacteria</taxon>
        <taxon>Vibrionales</taxon>
        <taxon>Vibrionaceae</taxon>
        <taxon>Photobacterium</taxon>
    </lineage>
</organism>
<dbReference type="InterPro" id="IPR036873">
    <property type="entry name" value="Rhodanese-like_dom_sf"/>
</dbReference>
<gene>
    <name evidence="4" type="ORF">C0W27_10465</name>
</gene>
<dbReference type="InterPro" id="IPR001763">
    <property type="entry name" value="Rhodanese-like_dom"/>
</dbReference>
<sequence>MTTSVQHQDLVSVQWLHQALANNAQDNLVVLDATSFMPGVDRSPEQELIEQRIPRARFFDFNNKLAAPDTDLPHMLPSAEQFSLEVSKLGISNDTHVVIYDSLGMFSAPRGWWMFKTMGHNNVSILDGGLPAWIEAGLELESGELESIVPTVFNAQLQSEWVIDAEHLNELLTDNNVAVIDARPRARFLGSVKEPRKGIRSGHMPNAKNLPFGDLLDNGHFIALSEIKAKFDALSAPEQRLIFSCGSGVTACILALAANLIGRKVLTVYDGSWTEWGATECYPVVNKDS</sequence>
<protein>
    <submittedName>
        <fullName evidence="4">Sulfurtransferase</fullName>
    </submittedName>
</protein>
<dbReference type="CDD" id="cd01448">
    <property type="entry name" value="TST_Repeat_1"/>
    <property type="match status" value="1"/>
</dbReference>
<dbReference type="PROSITE" id="PS50206">
    <property type="entry name" value="RHODANESE_3"/>
    <property type="match status" value="2"/>
</dbReference>
<dbReference type="PANTHER" id="PTHR11364:SF27">
    <property type="entry name" value="SULFURTRANSFERASE"/>
    <property type="match status" value="1"/>
</dbReference>
<dbReference type="RefSeq" id="WP_045151598.1">
    <property type="nucleotide sequence ID" value="NZ_JZSW01000002.1"/>
</dbReference>
<feature type="domain" description="Rhodanese" evidence="3">
    <location>
        <begin position="173"/>
        <end position="282"/>
    </location>
</feature>
<proteinExistence type="predicted"/>